<evidence type="ECO:0000256" key="5">
    <source>
        <dbReference type="ARBA" id="ARBA00022764"/>
    </source>
</evidence>
<dbReference type="InterPro" id="IPR013766">
    <property type="entry name" value="Thioredoxin_domain"/>
</dbReference>
<accession>A0A2N6CZQ1</accession>
<dbReference type="InterPro" id="IPR023205">
    <property type="entry name" value="DsbA/DsbL"/>
</dbReference>
<keyword evidence="5" id="KW-0574">Periplasm</keyword>
<dbReference type="GO" id="GO:0042597">
    <property type="term" value="C:periplasmic space"/>
    <property type="evidence" value="ECO:0007669"/>
    <property type="project" value="UniProtKB-SubCell"/>
</dbReference>
<comment type="caution">
    <text evidence="10">The sequence shown here is derived from an EMBL/GenBank/DDBJ whole genome shotgun (WGS) entry which is preliminary data.</text>
</comment>
<dbReference type="InterPro" id="IPR001853">
    <property type="entry name" value="DSBA-like_thioredoxin_dom"/>
</dbReference>
<dbReference type="PANTHER" id="PTHR35891">
    <property type="entry name" value="THIOL:DISULFIDE INTERCHANGE PROTEIN DSBA"/>
    <property type="match status" value="1"/>
</dbReference>
<organism evidence="10 11">
    <name type="scientific">Sedimenticola selenatireducens</name>
    <dbReference type="NCBI Taxonomy" id="191960"/>
    <lineage>
        <taxon>Bacteria</taxon>
        <taxon>Pseudomonadati</taxon>
        <taxon>Pseudomonadota</taxon>
        <taxon>Gammaproteobacteria</taxon>
        <taxon>Chromatiales</taxon>
        <taxon>Sedimenticolaceae</taxon>
        <taxon>Sedimenticola</taxon>
    </lineage>
</organism>
<feature type="disulfide bond" description="Redox-active" evidence="8">
    <location>
        <begin position="76"/>
        <end position="79"/>
    </location>
</feature>
<proteinExistence type="inferred from homology"/>
<evidence type="ECO:0000256" key="2">
    <source>
        <dbReference type="ARBA" id="ARBA00005791"/>
    </source>
</evidence>
<dbReference type="InterPro" id="IPR036249">
    <property type="entry name" value="Thioredoxin-like_sf"/>
</dbReference>
<dbReference type="Gene3D" id="3.40.30.10">
    <property type="entry name" value="Glutaredoxin"/>
    <property type="match status" value="1"/>
</dbReference>
<name>A0A2N6CZQ1_9GAMM</name>
<sequence>MLNNSADWPLNSYRGTNMKKHTLIRVLSLFVLLFLALEAPAQTKFEEEVHYFSIIPEQPGGEGEKVQVLEFFWYACPHCYNLEPHINKWLEKKPDNVEFVRIPALFKRADVVLHAKTFYALTLMGVEDELNAALFDEIHVRKNKLADSAQMEAFLAQKGVDVDAYRKAMKSFAVQTQSRRAEVLASRFDIRGVPAFVVDGKYRTSGLEGDLQMQAIDYLVDKVVTEKSLKKR</sequence>
<evidence type="ECO:0000256" key="1">
    <source>
        <dbReference type="ARBA" id="ARBA00004418"/>
    </source>
</evidence>
<dbReference type="CDD" id="cd03019">
    <property type="entry name" value="DsbA_DsbA"/>
    <property type="match status" value="1"/>
</dbReference>
<dbReference type="STRING" id="1111735.GCA_000428045_04024"/>
<dbReference type="SUPFAM" id="SSF52833">
    <property type="entry name" value="Thioredoxin-like"/>
    <property type="match status" value="1"/>
</dbReference>
<dbReference type="GO" id="GO:0016491">
    <property type="term" value="F:oxidoreductase activity"/>
    <property type="evidence" value="ECO:0007669"/>
    <property type="project" value="InterPro"/>
</dbReference>
<evidence type="ECO:0000256" key="7">
    <source>
        <dbReference type="ARBA" id="ARBA00023284"/>
    </source>
</evidence>
<comment type="similarity">
    <text evidence="2">Belongs to the thioredoxin family. DsbA subfamily.</text>
</comment>
<keyword evidence="6" id="KW-1015">Disulfide bond</keyword>
<gene>
    <name evidence="10" type="ORF">C0630_04535</name>
</gene>
<keyword evidence="4" id="KW-0732">Signal</keyword>
<evidence type="ECO:0000313" key="11">
    <source>
        <dbReference type="Proteomes" id="UP000235015"/>
    </source>
</evidence>
<dbReference type="InterPro" id="IPR050824">
    <property type="entry name" value="Thiol_disulfide_DsbA"/>
</dbReference>
<feature type="domain" description="Thioredoxin" evidence="9">
    <location>
        <begin position="33"/>
        <end position="221"/>
    </location>
</feature>
<comment type="subcellular location">
    <subcellularLocation>
        <location evidence="1">Periplasm</location>
    </subcellularLocation>
</comment>
<evidence type="ECO:0000256" key="4">
    <source>
        <dbReference type="ARBA" id="ARBA00022729"/>
    </source>
</evidence>
<keyword evidence="7" id="KW-0676">Redox-active center</keyword>
<evidence type="ECO:0000313" key="10">
    <source>
        <dbReference type="EMBL" id="PLX62842.1"/>
    </source>
</evidence>
<dbReference type="Pfam" id="PF01323">
    <property type="entry name" value="DSBA"/>
    <property type="match status" value="1"/>
</dbReference>
<dbReference type="PANTHER" id="PTHR35891:SF3">
    <property type="entry name" value="THIOL:DISULFIDE INTERCHANGE PROTEIN DSBL"/>
    <property type="match status" value="1"/>
</dbReference>
<evidence type="ECO:0000259" key="9">
    <source>
        <dbReference type="PROSITE" id="PS51352"/>
    </source>
</evidence>
<dbReference type="PROSITE" id="PS51352">
    <property type="entry name" value="THIOREDOXIN_2"/>
    <property type="match status" value="1"/>
</dbReference>
<dbReference type="EMBL" id="PKUN01000003">
    <property type="protein sequence ID" value="PLX62842.1"/>
    <property type="molecule type" value="Genomic_DNA"/>
</dbReference>
<dbReference type="AlphaFoldDB" id="A0A2N6CZQ1"/>
<protein>
    <recommendedName>
        <fullName evidence="3">Thiol:disulfide interchange protein DsbA</fullName>
    </recommendedName>
</protein>
<dbReference type="Proteomes" id="UP000235015">
    <property type="component" value="Unassembled WGS sequence"/>
</dbReference>
<evidence type="ECO:0000256" key="6">
    <source>
        <dbReference type="ARBA" id="ARBA00023157"/>
    </source>
</evidence>
<evidence type="ECO:0000256" key="8">
    <source>
        <dbReference type="PIRSR" id="PIRSR001488-1"/>
    </source>
</evidence>
<reference evidence="10 11" key="1">
    <citation type="submission" date="2017-11" db="EMBL/GenBank/DDBJ databases">
        <title>Genome-resolved metagenomics identifies genetic mobility, metabolic interactions, and unexpected diversity in perchlorate-reducing communities.</title>
        <authorList>
            <person name="Barnum T.P."/>
            <person name="Figueroa I.A."/>
            <person name="Carlstrom C.I."/>
            <person name="Lucas L.N."/>
            <person name="Engelbrektson A.L."/>
            <person name="Coates J.D."/>
        </authorList>
    </citation>
    <scope>NUCLEOTIDE SEQUENCE [LARGE SCALE GENOMIC DNA]</scope>
    <source>
        <strain evidence="10">BM301</strain>
    </source>
</reference>
<dbReference type="PIRSF" id="PIRSF001488">
    <property type="entry name" value="Tdi_protein"/>
    <property type="match status" value="1"/>
</dbReference>
<evidence type="ECO:0000256" key="3">
    <source>
        <dbReference type="ARBA" id="ARBA00013831"/>
    </source>
</evidence>